<feature type="transmembrane region" description="Helical" evidence="6">
    <location>
        <begin position="407"/>
        <end position="426"/>
    </location>
</feature>
<feature type="transmembrane region" description="Helical" evidence="6">
    <location>
        <begin position="341"/>
        <end position="362"/>
    </location>
</feature>
<feature type="transmembrane region" description="Helical" evidence="6">
    <location>
        <begin position="55"/>
        <end position="73"/>
    </location>
</feature>
<dbReference type="Gene3D" id="1.20.1250.20">
    <property type="entry name" value="MFS general substrate transporter like domains"/>
    <property type="match status" value="1"/>
</dbReference>
<keyword evidence="2" id="KW-0813">Transport</keyword>
<reference evidence="9" key="2">
    <citation type="submission" date="2012-08" db="EMBL/GenBank/DDBJ databases">
        <title>Finished genome of Desulfosporosinus meridiei DSM 13257.</title>
        <authorList>
            <person name="Huntemann M."/>
            <person name="Wei C.-L."/>
            <person name="Han J."/>
            <person name="Detter J.C."/>
            <person name="Han C."/>
            <person name="Davenport K."/>
            <person name="Daligault H."/>
            <person name="Erkkila T."/>
            <person name="Gu W."/>
            <person name="Munk A.C.C."/>
            <person name="Teshima H."/>
            <person name="Xu Y."/>
            <person name="Chain P."/>
            <person name="Tapia R."/>
            <person name="Chen A."/>
            <person name="Krypides N."/>
            <person name="Mavromatis K."/>
            <person name="Markowitz V."/>
            <person name="Szeto E."/>
            <person name="Ivanova N."/>
            <person name="Mikhailova N."/>
            <person name="Ovchinnikova G."/>
            <person name="Pagani I."/>
            <person name="Pati A."/>
            <person name="Goodwin L."/>
            <person name="Peters L."/>
            <person name="Pitluck S."/>
            <person name="Woyke T."/>
            <person name="Pester M."/>
            <person name="Spring S."/>
            <person name="Ollivier B."/>
            <person name="Rattei T."/>
            <person name="Klenk H.-P."/>
            <person name="Wagner M."/>
            <person name="Loy A."/>
        </authorList>
    </citation>
    <scope>NUCLEOTIDE SEQUENCE [LARGE SCALE GENOMIC DNA]</scope>
    <source>
        <strain evidence="9">ATCC BAA-275 / DSM 13257 / NCIMB 13706 / S10</strain>
    </source>
</reference>
<dbReference type="GO" id="GO:0022857">
    <property type="term" value="F:transmembrane transporter activity"/>
    <property type="evidence" value="ECO:0007669"/>
    <property type="project" value="InterPro"/>
</dbReference>
<evidence type="ECO:0000313" key="8">
    <source>
        <dbReference type="EMBL" id="AFQ42519.1"/>
    </source>
</evidence>
<dbReference type="Pfam" id="PF00083">
    <property type="entry name" value="Sugar_tr"/>
    <property type="match status" value="1"/>
</dbReference>
<evidence type="ECO:0000259" key="7">
    <source>
        <dbReference type="PROSITE" id="PS50850"/>
    </source>
</evidence>
<dbReference type="Proteomes" id="UP000005262">
    <property type="component" value="Chromosome"/>
</dbReference>
<dbReference type="EMBL" id="CP003629">
    <property type="protein sequence ID" value="AFQ42519.1"/>
    <property type="molecule type" value="Genomic_DNA"/>
</dbReference>
<dbReference type="InterPro" id="IPR036259">
    <property type="entry name" value="MFS_trans_sf"/>
</dbReference>
<dbReference type="PANTHER" id="PTHR23511">
    <property type="entry name" value="SYNAPTIC VESICLE GLYCOPROTEIN 2"/>
    <property type="match status" value="1"/>
</dbReference>
<feature type="transmembrane region" description="Helical" evidence="6">
    <location>
        <begin position="143"/>
        <end position="165"/>
    </location>
</feature>
<dbReference type="InterPro" id="IPR005828">
    <property type="entry name" value="MFS_sugar_transport-like"/>
</dbReference>
<feature type="transmembrane region" description="Helical" evidence="6">
    <location>
        <begin position="85"/>
        <end position="104"/>
    </location>
</feature>
<dbReference type="InterPro" id="IPR005829">
    <property type="entry name" value="Sugar_transporter_CS"/>
</dbReference>
<name>J7IQR2_DESMD</name>
<dbReference type="STRING" id="768704.Desmer_0470"/>
<feature type="transmembrane region" description="Helical" evidence="6">
    <location>
        <begin position="290"/>
        <end position="309"/>
    </location>
</feature>
<keyword evidence="3 6" id="KW-0812">Transmembrane</keyword>
<evidence type="ECO:0000256" key="1">
    <source>
        <dbReference type="ARBA" id="ARBA00004651"/>
    </source>
</evidence>
<proteinExistence type="predicted"/>
<gene>
    <name evidence="8" type="ordered locus">Desmer_0470</name>
</gene>
<feature type="transmembrane region" description="Helical" evidence="6">
    <location>
        <begin position="318"/>
        <end position="335"/>
    </location>
</feature>
<feature type="transmembrane region" description="Helical" evidence="6">
    <location>
        <begin position="253"/>
        <end position="270"/>
    </location>
</feature>
<feature type="transmembrane region" description="Helical" evidence="6">
    <location>
        <begin position="382"/>
        <end position="401"/>
    </location>
</feature>
<feature type="transmembrane region" description="Helical" evidence="6">
    <location>
        <begin position="110"/>
        <end position="131"/>
    </location>
</feature>
<evidence type="ECO:0000313" key="9">
    <source>
        <dbReference type="Proteomes" id="UP000005262"/>
    </source>
</evidence>
<protein>
    <submittedName>
        <fullName evidence="8">Sugar phosphate permease</fullName>
    </submittedName>
</protein>
<evidence type="ECO:0000256" key="4">
    <source>
        <dbReference type="ARBA" id="ARBA00022989"/>
    </source>
</evidence>
<evidence type="ECO:0000256" key="6">
    <source>
        <dbReference type="SAM" id="Phobius"/>
    </source>
</evidence>
<sequence length="439" mass="48362">MTLTERLETLPVFKFHYLLLISAGLGWMFDSMDTGIISFVLPVLMKAWSLSPEQVGTIGSIGLVGMAIGAILSGTIADVIGRKKVFASTLIIYSLATGLCGLSWNYESLLFFRFLVGFGLGGQLPVAVTLVSEFSPAKHRGKFLVLLESFWAIGWLLAALVSYVIIPWLGWQSAFYIGALPALYVFYLWKSIPESPRYLASKGRFSEAEEIVKDIETQAGVQRSNTKQHLQQKTLPRMAVTELFSAKFLKRTVFLWLLWFGIVFAYYGIFTWLPSILALKGFALTKSFQYVMTMTLAQIPGYFSAAYLVDKIGRKPTLALYLIGTAISAYFFGLSTDVQTILIMGSLMSFFNLGAWGIVYTYTPELYPTHARATGSGWAAGFGRIGGILAPIVVGLMIGTYKLPSETVFLMFATVLILTALNVIILGEETKGKPLDEAS</sequence>
<feature type="transmembrane region" description="Helical" evidence="6">
    <location>
        <begin position="12"/>
        <end position="29"/>
    </location>
</feature>
<evidence type="ECO:0000256" key="2">
    <source>
        <dbReference type="ARBA" id="ARBA00022448"/>
    </source>
</evidence>
<dbReference type="PROSITE" id="PS00217">
    <property type="entry name" value="SUGAR_TRANSPORT_2"/>
    <property type="match status" value="1"/>
</dbReference>
<dbReference type="KEGG" id="dmi:Desmer_0470"/>
<comment type="subcellular location">
    <subcellularLocation>
        <location evidence="1">Cell membrane</location>
        <topology evidence="1">Multi-pass membrane protein</topology>
    </subcellularLocation>
</comment>
<dbReference type="eggNOG" id="COG2271">
    <property type="taxonomic scope" value="Bacteria"/>
</dbReference>
<dbReference type="PROSITE" id="PS50850">
    <property type="entry name" value="MFS"/>
    <property type="match status" value="1"/>
</dbReference>
<accession>J7IQR2</accession>
<feature type="transmembrane region" description="Helical" evidence="6">
    <location>
        <begin position="171"/>
        <end position="189"/>
    </location>
</feature>
<dbReference type="HOGENOM" id="CLU_001265_46_6_9"/>
<keyword evidence="5 6" id="KW-0472">Membrane</keyword>
<dbReference type="SUPFAM" id="SSF103473">
    <property type="entry name" value="MFS general substrate transporter"/>
    <property type="match status" value="1"/>
</dbReference>
<dbReference type="AlphaFoldDB" id="J7IQR2"/>
<dbReference type="OrthoDB" id="9787026at2"/>
<reference evidence="8 9" key="1">
    <citation type="journal article" date="2012" name="J. Bacteriol.">
        <title>Complete genome sequences of Desulfosporosinus orientis DSM765T, Desulfosporosinus youngiae DSM17734T, Desulfosporosinus meridiei DSM13257T, and Desulfosporosinus acidiphilus DSM22704T.</title>
        <authorList>
            <person name="Pester M."/>
            <person name="Brambilla E."/>
            <person name="Alazard D."/>
            <person name="Rattei T."/>
            <person name="Weinmaier T."/>
            <person name="Han J."/>
            <person name="Lucas S."/>
            <person name="Lapidus A."/>
            <person name="Cheng J.F."/>
            <person name="Goodwin L."/>
            <person name="Pitluck S."/>
            <person name="Peters L."/>
            <person name="Ovchinnikova G."/>
            <person name="Teshima H."/>
            <person name="Detter J.C."/>
            <person name="Han C.S."/>
            <person name="Tapia R."/>
            <person name="Land M.L."/>
            <person name="Hauser L."/>
            <person name="Kyrpides N.C."/>
            <person name="Ivanova N.N."/>
            <person name="Pagani I."/>
            <person name="Huntmann M."/>
            <person name="Wei C.L."/>
            <person name="Davenport K.W."/>
            <person name="Daligault H."/>
            <person name="Chain P.S."/>
            <person name="Chen A."/>
            <person name="Mavromatis K."/>
            <person name="Markowitz V."/>
            <person name="Szeto E."/>
            <person name="Mikhailova N."/>
            <person name="Pati A."/>
            <person name="Wagner M."/>
            <person name="Woyke T."/>
            <person name="Ollivier B."/>
            <person name="Klenk H.P."/>
            <person name="Spring S."/>
            <person name="Loy A."/>
        </authorList>
    </citation>
    <scope>NUCLEOTIDE SEQUENCE [LARGE SCALE GENOMIC DNA]</scope>
    <source>
        <strain evidence="9">ATCC BAA-275 / DSM 13257 / NCIMB 13706 / S10</strain>
    </source>
</reference>
<evidence type="ECO:0000256" key="5">
    <source>
        <dbReference type="ARBA" id="ARBA00023136"/>
    </source>
</evidence>
<dbReference type="CDD" id="cd17316">
    <property type="entry name" value="MFS_SV2_like"/>
    <property type="match status" value="1"/>
</dbReference>
<dbReference type="GO" id="GO:0005886">
    <property type="term" value="C:plasma membrane"/>
    <property type="evidence" value="ECO:0007669"/>
    <property type="project" value="UniProtKB-SubCell"/>
</dbReference>
<feature type="domain" description="Major facilitator superfamily (MFS) profile" evidence="7">
    <location>
        <begin position="19"/>
        <end position="431"/>
    </location>
</feature>
<dbReference type="RefSeq" id="WP_014901441.1">
    <property type="nucleotide sequence ID" value="NC_018515.1"/>
</dbReference>
<keyword evidence="4 6" id="KW-1133">Transmembrane helix</keyword>
<dbReference type="PROSITE" id="PS00216">
    <property type="entry name" value="SUGAR_TRANSPORT_1"/>
    <property type="match status" value="1"/>
</dbReference>
<keyword evidence="9" id="KW-1185">Reference proteome</keyword>
<dbReference type="InterPro" id="IPR020846">
    <property type="entry name" value="MFS_dom"/>
</dbReference>
<evidence type="ECO:0000256" key="3">
    <source>
        <dbReference type="ARBA" id="ARBA00022692"/>
    </source>
</evidence>
<organism evidence="8 9">
    <name type="scientific">Desulfosporosinus meridiei (strain ATCC BAA-275 / DSM 13257 / KCTC 12902 / NCIMB 13706 / S10)</name>
    <dbReference type="NCBI Taxonomy" id="768704"/>
    <lineage>
        <taxon>Bacteria</taxon>
        <taxon>Bacillati</taxon>
        <taxon>Bacillota</taxon>
        <taxon>Clostridia</taxon>
        <taxon>Eubacteriales</taxon>
        <taxon>Desulfitobacteriaceae</taxon>
        <taxon>Desulfosporosinus</taxon>
    </lineage>
</organism>
<dbReference type="PANTHER" id="PTHR23511:SF34">
    <property type="entry name" value="SYNAPTIC VESICLE GLYCOPROTEIN 2"/>
    <property type="match status" value="1"/>
</dbReference>